<evidence type="ECO:0000256" key="1">
    <source>
        <dbReference type="SAM" id="MobiDB-lite"/>
    </source>
</evidence>
<keyword evidence="3" id="KW-1185">Reference proteome</keyword>
<accession>A0ABQ7J8R5</accession>
<organism evidence="2 3">
    <name type="scientific">Cardiosporidium cionae</name>
    <dbReference type="NCBI Taxonomy" id="476202"/>
    <lineage>
        <taxon>Eukaryota</taxon>
        <taxon>Sar</taxon>
        <taxon>Alveolata</taxon>
        <taxon>Apicomplexa</taxon>
        <taxon>Aconoidasida</taxon>
        <taxon>Nephromycida</taxon>
        <taxon>Cardiosporidium</taxon>
    </lineage>
</organism>
<sequence>MGAKNSSFEYPFQDNYLDVRSSLQQRPNDASGFESTELVEKKYAIDHSFVSSHRPGSTTAECSTSSGADMPISAAADGAVVGGKENVSSHFDYGPVKLGLQMPKRLLGDSFSSISQSVRSQEDSIIEENRQKNHIEAAGTALQVSPVQEKKKNSTPYQAQQCRREQQAEESTQMVSKKQLLAQSNHKSFLSPPAIDFFLQYLFGGDLINCLSCCPHWFIKIMEWLDEYCKNITKNFQDCYSGYLEINSSTIKFQPIYTAEKSVRLDWVIFARVTSRCEKRTNTIGYSFIYNEVSKHHDIISYTSDLPDEAMPPEKKFDENFSISNRRGGQTSKRSQRNKLQKGRPNVKSLPQLNSTSIFAPSNSFLLSTTSKKYHYDVLYTFDTYPKNTSRSIWVHKDLRRFHGDETQVASTSSVQITCTDDRVEVAVNLCNAFGICDVSSIRWYPLEQVENPPTRICYVEREYSEWFNFQQFRTMSGTRARQPEDFPPCLKHICTDYAGYDSAVRRSVYKAVAPGSISERVQRMWGAAWEVFPRDHPIVCPLVRTGLLHDRFLSVQIRVGDTVKYFLSQGGP</sequence>
<feature type="region of interest" description="Disordered" evidence="1">
    <location>
        <begin position="310"/>
        <end position="354"/>
    </location>
</feature>
<feature type="compositionally biased region" description="Polar residues" evidence="1">
    <location>
        <begin position="321"/>
        <end position="333"/>
    </location>
</feature>
<comment type="caution">
    <text evidence="2">The sequence shown here is derived from an EMBL/GenBank/DDBJ whole genome shotgun (WGS) entry which is preliminary data.</text>
</comment>
<reference evidence="2 3" key="1">
    <citation type="journal article" date="2020" name="bioRxiv">
        <title>Metabolic contributions of an alphaproteobacterial endosymbiont in the apicomplexan Cardiosporidium cionae.</title>
        <authorList>
            <person name="Hunter E.S."/>
            <person name="Paight C.J."/>
            <person name="Lane C.E."/>
        </authorList>
    </citation>
    <scope>NUCLEOTIDE SEQUENCE [LARGE SCALE GENOMIC DNA]</scope>
    <source>
        <strain evidence="2">ESH_2018</strain>
    </source>
</reference>
<gene>
    <name evidence="2" type="ORF">IE077_003256</name>
</gene>
<dbReference type="Proteomes" id="UP000823046">
    <property type="component" value="Unassembled WGS sequence"/>
</dbReference>
<protein>
    <submittedName>
        <fullName evidence="2">Uncharacterized protein</fullName>
    </submittedName>
</protein>
<dbReference type="EMBL" id="JADAQX010000404">
    <property type="protein sequence ID" value="KAF8820366.1"/>
    <property type="molecule type" value="Genomic_DNA"/>
</dbReference>
<proteinExistence type="predicted"/>
<name>A0ABQ7J8R5_9APIC</name>
<evidence type="ECO:0000313" key="2">
    <source>
        <dbReference type="EMBL" id="KAF8820366.1"/>
    </source>
</evidence>
<evidence type="ECO:0000313" key="3">
    <source>
        <dbReference type="Proteomes" id="UP000823046"/>
    </source>
</evidence>